<dbReference type="Proteomes" id="UP000275385">
    <property type="component" value="Unassembled WGS sequence"/>
</dbReference>
<protein>
    <recommendedName>
        <fullName evidence="4">Flavin-nucleotide-binding protein</fullName>
    </recommendedName>
</protein>
<evidence type="ECO:0008006" key="4">
    <source>
        <dbReference type="Google" id="ProtNLM"/>
    </source>
</evidence>
<dbReference type="OrthoDB" id="444432at2759"/>
<feature type="compositionally biased region" description="Basic and acidic residues" evidence="1">
    <location>
        <begin position="253"/>
        <end position="265"/>
    </location>
</feature>
<dbReference type="SUPFAM" id="SSF50475">
    <property type="entry name" value="FMN-binding split barrel"/>
    <property type="match status" value="1"/>
</dbReference>
<sequence>MPTYDLQYPKQPYSTVKRYDTRASYSLKTIHTIVSTSPILHVSFTDPSTPFPVTLPMIGALGSFTRPSADITDVQDLYLHGYISSRLINLSRSSTPGNDTAQTSPEGPVGLPLTITATHLDGLVLSLTPNSHSYNYRSATLFGHATLVSDTEEKLFAMEKITNGVVPGRWQSTRTPPNKGEMASTSVLKVKISAGSAKIRTGGPGDDKADLEDEELKNRVWTGVLPVWTEIGEGVAGGYNKLEGLPADVEEWRREGNEERRRHAVEGASSAPGKLKTDEE</sequence>
<dbReference type="PANTHER" id="PTHR34071">
    <property type="entry name" value="5-NITROIMIDAZOLE ANTIBIOTICS RESISTANCE PROTEIN, NIMA-FAMILY-RELATED PROTEIN-RELATED"/>
    <property type="match status" value="1"/>
</dbReference>
<keyword evidence="3" id="KW-1185">Reference proteome</keyword>
<gene>
    <name evidence="2" type="ORF">DL546_008731</name>
</gene>
<organism evidence="2 3">
    <name type="scientific">Coniochaeta pulveracea</name>
    <dbReference type="NCBI Taxonomy" id="177199"/>
    <lineage>
        <taxon>Eukaryota</taxon>
        <taxon>Fungi</taxon>
        <taxon>Dikarya</taxon>
        <taxon>Ascomycota</taxon>
        <taxon>Pezizomycotina</taxon>
        <taxon>Sordariomycetes</taxon>
        <taxon>Sordariomycetidae</taxon>
        <taxon>Coniochaetales</taxon>
        <taxon>Coniochaetaceae</taxon>
        <taxon>Coniochaeta</taxon>
    </lineage>
</organism>
<evidence type="ECO:0000313" key="2">
    <source>
        <dbReference type="EMBL" id="RKU49175.1"/>
    </source>
</evidence>
<dbReference type="AlphaFoldDB" id="A0A420YMZ0"/>
<dbReference type="Gene3D" id="2.30.110.10">
    <property type="entry name" value="Electron Transport, Fmn-binding Protein, Chain A"/>
    <property type="match status" value="1"/>
</dbReference>
<proteinExistence type="predicted"/>
<dbReference type="PANTHER" id="PTHR34071:SF2">
    <property type="entry name" value="FLAVIN-NUCLEOTIDE-BINDING PROTEIN"/>
    <property type="match status" value="1"/>
</dbReference>
<dbReference type="Pfam" id="PF12900">
    <property type="entry name" value="Pyridox_ox_2"/>
    <property type="match status" value="1"/>
</dbReference>
<feature type="region of interest" description="Disordered" evidence="1">
    <location>
        <begin position="253"/>
        <end position="280"/>
    </location>
</feature>
<evidence type="ECO:0000256" key="1">
    <source>
        <dbReference type="SAM" id="MobiDB-lite"/>
    </source>
</evidence>
<name>A0A420YMZ0_9PEZI</name>
<dbReference type="InterPro" id="IPR012349">
    <property type="entry name" value="Split_barrel_FMN-bd"/>
</dbReference>
<evidence type="ECO:0000313" key="3">
    <source>
        <dbReference type="Proteomes" id="UP000275385"/>
    </source>
</evidence>
<dbReference type="STRING" id="177199.A0A420YMZ0"/>
<dbReference type="InterPro" id="IPR024747">
    <property type="entry name" value="Pyridox_Oxase-rel"/>
</dbReference>
<accession>A0A420YMZ0</accession>
<reference evidence="2 3" key="1">
    <citation type="submission" date="2018-08" db="EMBL/GenBank/DDBJ databases">
        <title>Draft genome of the lignicolous fungus Coniochaeta pulveracea.</title>
        <authorList>
            <person name="Borstlap C.J."/>
            <person name="De Witt R.N."/>
            <person name="Botha A."/>
            <person name="Volschenk H."/>
        </authorList>
    </citation>
    <scope>NUCLEOTIDE SEQUENCE [LARGE SCALE GENOMIC DNA]</scope>
    <source>
        <strain evidence="2 3">CAB683</strain>
    </source>
</reference>
<dbReference type="EMBL" id="QVQW01000002">
    <property type="protein sequence ID" value="RKU49175.1"/>
    <property type="molecule type" value="Genomic_DNA"/>
</dbReference>
<comment type="caution">
    <text evidence="2">The sequence shown here is derived from an EMBL/GenBank/DDBJ whole genome shotgun (WGS) entry which is preliminary data.</text>
</comment>